<dbReference type="SUPFAM" id="SSF52440">
    <property type="entry name" value="PreATP-grasp domain"/>
    <property type="match status" value="1"/>
</dbReference>
<protein>
    <recommendedName>
        <fullName evidence="4 12">Phosphoribosylamine--glycine ligase</fullName>
        <ecNumber evidence="4 12">6.3.4.13</ecNumber>
    </recommendedName>
    <alternativeName>
        <fullName evidence="12">GARS</fullName>
    </alternativeName>
    <alternativeName>
        <fullName evidence="10 12">Glycinamide ribonucleotide synthetase</fullName>
    </alternativeName>
    <alternativeName>
        <fullName evidence="11 12">Phosphoribosylglycinamide synthetase</fullName>
    </alternativeName>
</protein>
<comment type="similarity">
    <text evidence="9 12">Belongs to the GARS family.</text>
</comment>
<keyword evidence="5 12" id="KW-0436">Ligase</keyword>
<reference evidence="16" key="1">
    <citation type="journal article" date="2019" name="Int. J. Syst. Evol. Microbiol.">
        <title>The Global Catalogue of Microorganisms (GCM) 10K type strain sequencing project: providing services to taxonomists for standard genome sequencing and annotation.</title>
        <authorList>
            <consortium name="The Broad Institute Genomics Platform"/>
            <consortium name="The Broad Institute Genome Sequencing Center for Infectious Disease"/>
            <person name="Wu L."/>
            <person name="Ma J."/>
        </authorList>
    </citation>
    <scope>NUCLEOTIDE SEQUENCE [LARGE SCALE GENOMIC DNA]</scope>
    <source>
        <strain evidence="16">KCTC 33575</strain>
    </source>
</reference>
<dbReference type="PROSITE" id="PS50975">
    <property type="entry name" value="ATP_GRASP"/>
    <property type="match status" value="1"/>
</dbReference>
<evidence type="ECO:0000256" key="6">
    <source>
        <dbReference type="ARBA" id="ARBA00022741"/>
    </source>
</evidence>
<comment type="cofactor">
    <cofactor evidence="1">
        <name>Mn(2+)</name>
        <dbReference type="ChEBI" id="CHEBI:29035"/>
    </cofactor>
</comment>
<name>A0ABW5WTZ7_9STAP</name>
<evidence type="ECO:0000256" key="12">
    <source>
        <dbReference type="HAMAP-Rule" id="MF_00138"/>
    </source>
</evidence>
<comment type="pathway">
    <text evidence="3 12">Purine metabolism; IMP biosynthesis via de novo pathway; N(1)-(5-phospho-D-ribosyl)glycinamide from 5-phospho-alpha-D-ribose 1-diphosphate: step 2/2.</text>
</comment>
<dbReference type="Gene3D" id="3.30.1490.20">
    <property type="entry name" value="ATP-grasp fold, A domain"/>
    <property type="match status" value="1"/>
</dbReference>
<evidence type="ECO:0000256" key="1">
    <source>
        <dbReference type="ARBA" id="ARBA00001936"/>
    </source>
</evidence>
<evidence type="ECO:0000259" key="14">
    <source>
        <dbReference type="PROSITE" id="PS50975"/>
    </source>
</evidence>
<evidence type="ECO:0000313" key="16">
    <source>
        <dbReference type="Proteomes" id="UP001597519"/>
    </source>
</evidence>
<proteinExistence type="inferred from homology"/>
<dbReference type="Gene3D" id="3.40.50.20">
    <property type="match status" value="1"/>
</dbReference>
<evidence type="ECO:0000256" key="5">
    <source>
        <dbReference type="ARBA" id="ARBA00022598"/>
    </source>
</evidence>
<dbReference type="InterPro" id="IPR020559">
    <property type="entry name" value="PRibGlycinamide_synth_CS"/>
</dbReference>
<evidence type="ECO:0000256" key="3">
    <source>
        <dbReference type="ARBA" id="ARBA00005174"/>
    </source>
</evidence>
<accession>A0ABW5WTZ7</accession>
<dbReference type="Pfam" id="PF02843">
    <property type="entry name" value="GARS_C"/>
    <property type="match status" value="1"/>
</dbReference>
<dbReference type="InterPro" id="IPR037123">
    <property type="entry name" value="PRibGlycinamide_synth_C_sf"/>
</dbReference>
<keyword evidence="6 13" id="KW-0547">Nucleotide-binding</keyword>
<dbReference type="InterPro" id="IPR011054">
    <property type="entry name" value="Rudment_hybrid_motif"/>
</dbReference>
<comment type="cofactor">
    <cofactor evidence="2">
        <name>Mg(2+)</name>
        <dbReference type="ChEBI" id="CHEBI:18420"/>
    </cofactor>
</comment>
<dbReference type="InterPro" id="IPR016185">
    <property type="entry name" value="PreATP-grasp_dom_sf"/>
</dbReference>
<dbReference type="EMBL" id="JBHUOQ010000001">
    <property type="protein sequence ID" value="MFD2829890.1"/>
    <property type="molecule type" value="Genomic_DNA"/>
</dbReference>
<dbReference type="SMART" id="SM01209">
    <property type="entry name" value="GARS_A"/>
    <property type="match status" value="1"/>
</dbReference>
<dbReference type="Pfam" id="PF01071">
    <property type="entry name" value="GARS_A"/>
    <property type="match status" value="1"/>
</dbReference>
<dbReference type="PROSITE" id="PS00184">
    <property type="entry name" value="GARS"/>
    <property type="match status" value="1"/>
</dbReference>
<evidence type="ECO:0000256" key="13">
    <source>
        <dbReference type="PROSITE-ProRule" id="PRU00409"/>
    </source>
</evidence>
<dbReference type="Gene3D" id="3.90.600.10">
    <property type="entry name" value="Phosphoribosylglycinamide synthetase, C-terminal domain"/>
    <property type="match status" value="1"/>
</dbReference>
<evidence type="ECO:0000256" key="4">
    <source>
        <dbReference type="ARBA" id="ARBA00013255"/>
    </source>
</evidence>
<dbReference type="InterPro" id="IPR020561">
    <property type="entry name" value="PRibGlycinamid_synth_ATP-grasp"/>
</dbReference>
<gene>
    <name evidence="12 15" type="primary">purD</name>
    <name evidence="15" type="ORF">ACFSX4_05365</name>
</gene>
<feature type="domain" description="ATP-grasp" evidence="14">
    <location>
        <begin position="109"/>
        <end position="313"/>
    </location>
</feature>
<evidence type="ECO:0000256" key="9">
    <source>
        <dbReference type="ARBA" id="ARBA00038345"/>
    </source>
</evidence>
<evidence type="ECO:0000256" key="11">
    <source>
        <dbReference type="ARBA" id="ARBA00042864"/>
    </source>
</evidence>
<dbReference type="SUPFAM" id="SSF56059">
    <property type="entry name" value="Glutathione synthetase ATP-binding domain-like"/>
    <property type="match status" value="1"/>
</dbReference>
<dbReference type="SUPFAM" id="SSF51246">
    <property type="entry name" value="Rudiment single hybrid motif"/>
    <property type="match status" value="1"/>
</dbReference>
<keyword evidence="7 12" id="KW-0658">Purine biosynthesis</keyword>
<dbReference type="InterPro" id="IPR020560">
    <property type="entry name" value="PRibGlycinamide_synth_C-dom"/>
</dbReference>
<dbReference type="Gene3D" id="3.30.470.20">
    <property type="entry name" value="ATP-grasp fold, B domain"/>
    <property type="match status" value="1"/>
</dbReference>
<dbReference type="GO" id="GO:0004637">
    <property type="term" value="F:phosphoribosylamine-glycine ligase activity"/>
    <property type="evidence" value="ECO:0007669"/>
    <property type="project" value="UniProtKB-EC"/>
</dbReference>
<evidence type="ECO:0000256" key="8">
    <source>
        <dbReference type="ARBA" id="ARBA00022840"/>
    </source>
</evidence>
<keyword evidence="8 13" id="KW-0067">ATP-binding</keyword>
<dbReference type="InterPro" id="IPR020562">
    <property type="entry name" value="PRibGlycinamide_synth_N"/>
</dbReference>
<dbReference type="NCBIfam" id="TIGR00877">
    <property type="entry name" value="purD"/>
    <property type="match status" value="1"/>
</dbReference>
<comment type="catalytic activity">
    <reaction evidence="12">
        <text>5-phospho-beta-D-ribosylamine + glycine + ATP = N(1)-(5-phospho-beta-D-ribosyl)glycinamide + ADP + phosphate + H(+)</text>
        <dbReference type="Rhea" id="RHEA:17453"/>
        <dbReference type="ChEBI" id="CHEBI:15378"/>
        <dbReference type="ChEBI" id="CHEBI:30616"/>
        <dbReference type="ChEBI" id="CHEBI:43474"/>
        <dbReference type="ChEBI" id="CHEBI:57305"/>
        <dbReference type="ChEBI" id="CHEBI:58681"/>
        <dbReference type="ChEBI" id="CHEBI:143788"/>
        <dbReference type="ChEBI" id="CHEBI:456216"/>
        <dbReference type="EC" id="6.3.4.13"/>
    </reaction>
</comment>
<dbReference type="InterPro" id="IPR000115">
    <property type="entry name" value="PRibGlycinamide_synth"/>
</dbReference>
<dbReference type="InterPro" id="IPR013815">
    <property type="entry name" value="ATP_grasp_subdomain_1"/>
</dbReference>
<dbReference type="RefSeq" id="WP_377772307.1">
    <property type="nucleotide sequence ID" value="NZ_JBHUOQ010000001.1"/>
</dbReference>
<keyword evidence="16" id="KW-1185">Reference proteome</keyword>
<dbReference type="InterPro" id="IPR011761">
    <property type="entry name" value="ATP-grasp"/>
</dbReference>
<organism evidence="15 16">
    <name type="scientific">Corticicoccus populi</name>
    <dbReference type="NCBI Taxonomy" id="1812821"/>
    <lineage>
        <taxon>Bacteria</taxon>
        <taxon>Bacillati</taxon>
        <taxon>Bacillota</taxon>
        <taxon>Bacilli</taxon>
        <taxon>Bacillales</taxon>
        <taxon>Staphylococcaceae</taxon>
        <taxon>Corticicoccus</taxon>
    </lineage>
</organism>
<dbReference type="PANTHER" id="PTHR43472:SF1">
    <property type="entry name" value="PHOSPHORIBOSYLAMINE--GLYCINE LIGASE, CHLOROPLASTIC"/>
    <property type="match status" value="1"/>
</dbReference>
<dbReference type="Pfam" id="PF02844">
    <property type="entry name" value="GARS_N"/>
    <property type="match status" value="1"/>
</dbReference>
<dbReference type="SMART" id="SM01210">
    <property type="entry name" value="GARS_C"/>
    <property type="match status" value="1"/>
</dbReference>
<dbReference type="PANTHER" id="PTHR43472">
    <property type="entry name" value="PHOSPHORIBOSYLAMINE--GLYCINE LIGASE"/>
    <property type="match status" value="1"/>
</dbReference>
<dbReference type="Proteomes" id="UP001597519">
    <property type="component" value="Unassembled WGS sequence"/>
</dbReference>
<sequence length="418" mass="45636">MNVAVIGNGGREHAIVKKLYHSKSVDKVIAIPGNAGMNDTAEVIYGVSEKDFEAIAGVCIEKQVDWVVVGPEAPLADGLADFLEDEYDLKVFGPRQSEARLESSKAFTKDIMKKYNIPTAKYETFTDYDKAKQYIEHEGAPIVIKKDGLAAGKGVVVAMNLEEALDGLSSMMDEGDDSEPVVIEEFLEGEEFSLMVLVNEEYTHSFEVIAQDHKRAFDGDQGPNTGGMGAYAPVTHISEEVRLSAVENIVQPMADALVEEGLSYFGVMYLGAIVTNDGVKVIEFNARFGDPEAQVLLSLLENDFAEVLESVWNKEPLTLSWKDGFVVGVMLASDGYPGEYDKGARVDIVQECKEKTYISGLSQTEDGDYITSGGRVLLVTGEGESVQSAREAAYENIKAVTFDDGSLFYRTDIAHRAL</sequence>
<evidence type="ECO:0000256" key="2">
    <source>
        <dbReference type="ARBA" id="ARBA00001946"/>
    </source>
</evidence>
<evidence type="ECO:0000256" key="10">
    <source>
        <dbReference type="ARBA" id="ARBA00042242"/>
    </source>
</evidence>
<dbReference type="EC" id="6.3.4.13" evidence="4 12"/>
<dbReference type="HAMAP" id="MF_00138">
    <property type="entry name" value="GARS"/>
    <property type="match status" value="1"/>
</dbReference>
<comment type="caution">
    <text evidence="15">The sequence shown here is derived from an EMBL/GenBank/DDBJ whole genome shotgun (WGS) entry which is preliminary data.</text>
</comment>
<evidence type="ECO:0000313" key="15">
    <source>
        <dbReference type="EMBL" id="MFD2829890.1"/>
    </source>
</evidence>
<evidence type="ECO:0000256" key="7">
    <source>
        <dbReference type="ARBA" id="ARBA00022755"/>
    </source>
</evidence>